<reference evidence="2" key="1">
    <citation type="submission" date="2020-07" db="EMBL/GenBank/DDBJ databases">
        <authorList>
            <person name="Pettersson B.M.F."/>
            <person name="Behra P.R.K."/>
            <person name="Ramesh M."/>
            <person name="Das S."/>
            <person name="Dasgupta S."/>
            <person name="Kirsebom L.A."/>
        </authorList>
    </citation>
    <scope>NUCLEOTIDE SEQUENCE</scope>
    <source>
        <strain evidence="2">DSM 44242</strain>
    </source>
</reference>
<reference evidence="2" key="2">
    <citation type="journal article" date="2022" name="BMC Genomics">
        <title>Comparative genome analysis of mycobacteria focusing on tRNA and non-coding RNA.</title>
        <authorList>
            <person name="Behra P.R.K."/>
            <person name="Pettersson B.M.F."/>
            <person name="Ramesh M."/>
            <person name="Das S."/>
            <person name="Dasgupta S."/>
            <person name="Kirsebom L.A."/>
        </authorList>
    </citation>
    <scope>NUCLEOTIDE SEQUENCE</scope>
    <source>
        <strain evidence="2">DSM 44242</strain>
    </source>
</reference>
<sequence length="86" mass="9355">MSKPARNQIYLRIGADDTFTAIEELLNKAVCLGIPLSPGLTAAICQWLAGYVGTLREPRLRTLVNHLQPGEQTRADATEYTPASEG</sequence>
<comment type="caution">
    <text evidence="2">The sequence shown here is derived from an EMBL/GenBank/DDBJ whole genome shotgun (WGS) entry which is preliminary data.</text>
</comment>
<evidence type="ECO:0000256" key="1">
    <source>
        <dbReference type="SAM" id="MobiDB-lite"/>
    </source>
</evidence>
<dbReference type="RefSeq" id="WP_036446559.1">
    <property type="nucleotide sequence ID" value="NZ_JACKVC010000006.1"/>
</dbReference>
<gene>
    <name evidence="2" type="ORF">H5P34_00285</name>
</gene>
<dbReference type="Proteomes" id="UP001141659">
    <property type="component" value="Unassembled WGS sequence"/>
</dbReference>
<protein>
    <recommendedName>
        <fullName evidence="4">Transposase</fullName>
    </recommendedName>
</protein>
<evidence type="ECO:0008006" key="4">
    <source>
        <dbReference type="Google" id="ProtNLM"/>
    </source>
</evidence>
<name>A0AAW5SV79_9MYCO</name>
<dbReference type="AlphaFoldDB" id="A0AAW5SV79"/>
<feature type="region of interest" description="Disordered" evidence="1">
    <location>
        <begin position="67"/>
        <end position="86"/>
    </location>
</feature>
<dbReference type="EMBL" id="JACKVC010000006">
    <property type="protein sequence ID" value="MCV7386484.1"/>
    <property type="molecule type" value="Genomic_DNA"/>
</dbReference>
<accession>A0AAW5SV79</accession>
<organism evidence="2 3">
    <name type="scientific">Mycolicibacterium porcinum</name>
    <dbReference type="NCBI Taxonomy" id="39693"/>
    <lineage>
        <taxon>Bacteria</taxon>
        <taxon>Bacillati</taxon>
        <taxon>Actinomycetota</taxon>
        <taxon>Actinomycetes</taxon>
        <taxon>Mycobacteriales</taxon>
        <taxon>Mycobacteriaceae</taxon>
        <taxon>Mycolicibacterium</taxon>
    </lineage>
</organism>
<proteinExistence type="predicted"/>
<evidence type="ECO:0000313" key="3">
    <source>
        <dbReference type="Proteomes" id="UP001141659"/>
    </source>
</evidence>
<evidence type="ECO:0000313" key="2">
    <source>
        <dbReference type="EMBL" id="MCV7386484.1"/>
    </source>
</evidence>